<sequence length="148" mass="16002">MGDGTLARSDRTAWSERQRQVIDEFRANAGTVGGHFAGMPLLLLTTTGARTGRPRTTALRYLPDGARYVVVAANAGAHRHPDWFHNLTAHPAVTVEVGAETFAATAVLTTGEQRDALIERIVADSPNFVAYQAATAREIPVVLLDRRP</sequence>
<comment type="caution">
    <text evidence="3">The sequence shown here is derived from an EMBL/GenBank/DDBJ whole genome shotgun (WGS) entry which is preliminary data.</text>
</comment>
<dbReference type="EMBL" id="BAABJQ010000011">
    <property type="protein sequence ID" value="GAA5188810.1"/>
    <property type="molecule type" value="Genomic_DNA"/>
</dbReference>
<comment type="similarity">
    <text evidence="1">Belongs to the F420H(2)-dependent quinone reductase family.</text>
</comment>
<evidence type="ECO:0000313" key="3">
    <source>
        <dbReference type="EMBL" id="GAA5188810.1"/>
    </source>
</evidence>
<dbReference type="PANTHER" id="PTHR39428">
    <property type="entry name" value="F420H(2)-DEPENDENT QUINONE REDUCTASE RV1261C"/>
    <property type="match status" value="1"/>
</dbReference>
<gene>
    <name evidence="3" type="ORF">GCM10023322_40340</name>
</gene>
<evidence type="ECO:0000256" key="2">
    <source>
        <dbReference type="ARBA" id="ARBA00049106"/>
    </source>
</evidence>
<dbReference type="Proteomes" id="UP001501570">
    <property type="component" value="Unassembled WGS sequence"/>
</dbReference>
<comment type="catalytic activity">
    <reaction evidence="2">
        <text>oxidized coenzyme F420-(gamma-L-Glu)(n) + a quinol + H(+) = reduced coenzyme F420-(gamma-L-Glu)(n) + a quinone</text>
        <dbReference type="Rhea" id="RHEA:39663"/>
        <dbReference type="Rhea" id="RHEA-COMP:12939"/>
        <dbReference type="Rhea" id="RHEA-COMP:14378"/>
        <dbReference type="ChEBI" id="CHEBI:15378"/>
        <dbReference type="ChEBI" id="CHEBI:24646"/>
        <dbReference type="ChEBI" id="CHEBI:132124"/>
        <dbReference type="ChEBI" id="CHEBI:133980"/>
        <dbReference type="ChEBI" id="CHEBI:139511"/>
    </reaction>
</comment>
<dbReference type="InterPro" id="IPR012349">
    <property type="entry name" value="Split_barrel_FMN-bd"/>
</dbReference>
<dbReference type="Pfam" id="PF04075">
    <property type="entry name" value="F420H2_quin_red"/>
    <property type="match status" value="1"/>
</dbReference>
<dbReference type="SUPFAM" id="SSF50475">
    <property type="entry name" value="FMN-binding split barrel"/>
    <property type="match status" value="1"/>
</dbReference>
<proteinExistence type="inferred from homology"/>
<evidence type="ECO:0000256" key="1">
    <source>
        <dbReference type="ARBA" id="ARBA00008710"/>
    </source>
</evidence>
<name>A0ABP9RZU9_9ACTN</name>
<dbReference type="Gene3D" id="2.30.110.10">
    <property type="entry name" value="Electron Transport, Fmn-binding Protein, Chain A"/>
    <property type="match status" value="1"/>
</dbReference>
<protein>
    <recommendedName>
        <fullName evidence="5">Nitroreductase family deazaflavin-dependent oxidoreductase</fullName>
    </recommendedName>
</protein>
<dbReference type="PANTHER" id="PTHR39428:SF1">
    <property type="entry name" value="F420H(2)-DEPENDENT QUINONE REDUCTASE RV1261C"/>
    <property type="match status" value="1"/>
</dbReference>
<organism evidence="3 4">
    <name type="scientific">Rugosimonospora acidiphila</name>
    <dbReference type="NCBI Taxonomy" id="556531"/>
    <lineage>
        <taxon>Bacteria</taxon>
        <taxon>Bacillati</taxon>
        <taxon>Actinomycetota</taxon>
        <taxon>Actinomycetes</taxon>
        <taxon>Micromonosporales</taxon>
        <taxon>Micromonosporaceae</taxon>
        <taxon>Rugosimonospora</taxon>
    </lineage>
</organism>
<evidence type="ECO:0000313" key="4">
    <source>
        <dbReference type="Proteomes" id="UP001501570"/>
    </source>
</evidence>
<dbReference type="NCBIfam" id="TIGR00026">
    <property type="entry name" value="hi_GC_TIGR00026"/>
    <property type="match status" value="1"/>
</dbReference>
<evidence type="ECO:0008006" key="5">
    <source>
        <dbReference type="Google" id="ProtNLM"/>
    </source>
</evidence>
<dbReference type="RefSeq" id="WP_345631666.1">
    <property type="nucleotide sequence ID" value="NZ_BAABJQ010000011.1"/>
</dbReference>
<reference evidence="4" key="1">
    <citation type="journal article" date="2019" name="Int. J. Syst. Evol. Microbiol.">
        <title>The Global Catalogue of Microorganisms (GCM) 10K type strain sequencing project: providing services to taxonomists for standard genome sequencing and annotation.</title>
        <authorList>
            <consortium name="The Broad Institute Genomics Platform"/>
            <consortium name="The Broad Institute Genome Sequencing Center for Infectious Disease"/>
            <person name="Wu L."/>
            <person name="Ma J."/>
        </authorList>
    </citation>
    <scope>NUCLEOTIDE SEQUENCE [LARGE SCALE GENOMIC DNA]</scope>
    <source>
        <strain evidence="4">JCM 18304</strain>
    </source>
</reference>
<keyword evidence="4" id="KW-1185">Reference proteome</keyword>
<accession>A0ABP9RZU9</accession>
<dbReference type="InterPro" id="IPR004378">
    <property type="entry name" value="F420H2_quin_Rdtase"/>
</dbReference>